<evidence type="ECO:0000259" key="5">
    <source>
        <dbReference type="PROSITE" id="PS50011"/>
    </source>
</evidence>
<protein>
    <submittedName>
        <fullName evidence="6">Kinase-like domain-containing protein</fullName>
    </submittedName>
</protein>
<dbReference type="InterPro" id="IPR017441">
    <property type="entry name" value="Protein_kinase_ATP_BS"/>
</dbReference>
<proteinExistence type="predicted"/>
<dbReference type="GO" id="GO:0004674">
    <property type="term" value="F:protein serine/threonine kinase activity"/>
    <property type="evidence" value="ECO:0007669"/>
    <property type="project" value="TreeGrafter"/>
</dbReference>
<feature type="compositionally biased region" description="Basic residues" evidence="4">
    <location>
        <begin position="312"/>
        <end position="323"/>
    </location>
</feature>
<dbReference type="SUPFAM" id="SSF56112">
    <property type="entry name" value="Protein kinase-like (PK-like)"/>
    <property type="match status" value="1"/>
</dbReference>
<feature type="compositionally biased region" description="Basic and acidic residues" evidence="4">
    <location>
        <begin position="484"/>
        <end position="499"/>
    </location>
</feature>
<dbReference type="Gene3D" id="1.10.510.10">
    <property type="entry name" value="Transferase(Phosphotransferase) domain 1"/>
    <property type="match status" value="2"/>
</dbReference>
<feature type="region of interest" description="Disordered" evidence="4">
    <location>
        <begin position="441"/>
        <end position="536"/>
    </location>
</feature>
<dbReference type="GO" id="GO:0035556">
    <property type="term" value="P:intracellular signal transduction"/>
    <property type="evidence" value="ECO:0007669"/>
    <property type="project" value="TreeGrafter"/>
</dbReference>
<keyword evidence="2 3" id="KW-0067">ATP-binding</keyword>
<dbReference type="InterPro" id="IPR011009">
    <property type="entry name" value="Kinase-like_dom_sf"/>
</dbReference>
<keyword evidence="6" id="KW-0418">Kinase</keyword>
<dbReference type="PROSITE" id="PS00107">
    <property type="entry name" value="PROTEIN_KINASE_ATP"/>
    <property type="match status" value="1"/>
</dbReference>
<feature type="region of interest" description="Disordered" evidence="4">
    <location>
        <begin position="274"/>
        <end position="341"/>
    </location>
</feature>
<dbReference type="Proteomes" id="UP001195769">
    <property type="component" value="Unassembled WGS sequence"/>
</dbReference>
<name>A0AAD4DPJ0_9AGAM</name>
<dbReference type="GeneID" id="64657681"/>
<evidence type="ECO:0000313" key="6">
    <source>
        <dbReference type="EMBL" id="KAG1888045.1"/>
    </source>
</evidence>
<dbReference type="PROSITE" id="PS50011">
    <property type="entry name" value="PROTEIN_KINASE_DOM"/>
    <property type="match status" value="1"/>
</dbReference>
<dbReference type="AlphaFoldDB" id="A0AAD4DPJ0"/>
<keyword evidence="7" id="KW-1185">Reference proteome</keyword>
<keyword evidence="6" id="KW-0808">Transferase</keyword>
<feature type="domain" description="Protein kinase" evidence="5">
    <location>
        <begin position="115"/>
        <end position="440"/>
    </location>
</feature>
<comment type="caution">
    <text evidence="6">The sequence shown here is derived from an EMBL/GenBank/DDBJ whole genome shotgun (WGS) entry which is preliminary data.</text>
</comment>
<evidence type="ECO:0000256" key="4">
    <source>
        <dbReference type="SAM" id="MobiDB-lite"/>
    </source>
</evidence>
<reference evidence="6" key="1">
    <citation type="journal article" date="2020" name="New Phytol.">
        <title>Comparative genomics reveals dynamic genome evolution in host specialist ectomycorrhizal fungi.</title>
        <authorList>
            <person name="Lofgren L.A."/>
            <person name="Nguyen N.H."/>
            <person name="Vilgalys R."/>
            <person name="Ruytinx J."/>
            <person name="Liao H.L."/>
            <person name="Branco S."/>
            <person name="Kuo A."/>
            <person name="LaButti K."/>
            <person name="Lipzen A."/>
            <person name="Andreopoulos W."/>
            <person name="Pangilinan J."/>
            <person name="Riley R."/>
            <person name="Hundley H."/>
            <person name="Na H."/>
            <person name="Barry K."/>
            <person name="Grigoriev I.V."/>
            <person name="Stajich J.E."/>
            <person name="Kennedy P.G."/>
        </authorList>
    </citation>
    <scope>NUCLEOTIDE SEQUENCE</scope>
    <source>
        <strain evidence="6">FC203</strain>
    </source>
</reference>
<accession>A0AAD4DPJ0</accession>
<feature type="compositionally biased region" description="Low complexity" evidence="4">
    <location>
        <begin position="8"/>
        <end position="22"/>
    </location>
</feature>
<evidence type="ECO:0000256" key="1">
    <source>
        <dbReference type="ARBA" id="ARBA00022741"/>
    </source>
</evidence>
<feature type="compositionally biased region" description="Low complexity" evidence="4">
    <location>
        <begin position="470"/>
        <end position="481"/>
    </location>
</feature>
<feature type="region of interest" description="Disordered" evidence="4">
    <location>
        <begin position="564"/>
        <end position="613"/>
    </location>
</feature>
<evidence type="ECO:0000256" key="3">
    <source>
        <dbReference type="PROSITE-ProRule" id="PRU10141"/>
    </source>
</evidence>
<feature type="compositionally biased region" description="Polar residues" evidence="4">
    <location>
        <begin position="592"/>
        <end position="603"/>
    </location>
</feature>
<dbReference type="EMBL" id="JABBWK010000183">
    <property type="protein sequence ID" value="KAG1888045.1"/>
    <property type="molecule type" value="Genomic_DNA"/>
</dbReference>
<dbReference type="GO" id="GO:0005524">
    <property type="term" value="F:ATP binding"/>
    <property type="evidence" value="ECO:0007669"/>
    <property type="project" value="UniProtKB-UniRule"/>
</dbReference>
<feature type="compositionally biased region" description="Low complexity" evidence="4">
    <location>
        <begin position="505"/>
        <end position="520"/>
    </location>
</feature>
<dbReference type="GO" id="GO:0000226">
    <property type="term" value="P:microtubule cytoskeleton organization"/>
    <property type="evidence" value="ECO:0007669"/>
    <property type="project" value="TreeGrafter"/>
</dbReference>
<feature type="region of interest" description="Disordered" evidence="4">
    <location>
        <begin position="1"/>
        <end position="24"/>
    </location>
</feature>
<feature type="binding site" evidence="3">
    <location>
        <position position="143"/>
    </location>
    <ligand>
        <name>ATP</name>
        <dbReference type="ChEBI" id="CHEBI:30616"/>
    </ligand>
</feature>
<organism evidence="6 7">
    <name type="scientific">Suillus fuscotomentosus</name>
    <dbReference type="NCBI Taxonomy" id="1912939"/>
    <lineage>
        <taxon>Eukaryota</taxon>
        <taxon>Fungi</taxon>
        <taxon>Dikarya</taxon>
        <taxon>Basidiomycota</taxon>
        <taxon>Agaricomycotina</taxon>
        <taxon>Agaricomycetes</taxon>
        <taxon>Agaricomycetidae</taxon>
        <taxon>Boletales</taxon>
        <taxon>Suillineae</taxon>
        <taxon>Suillaceae</taxon>
        <taxon>Suillus</taxon>
    </lineage>
</organism>
<dbReference type="PANTHER" id="PTHR24346">
    <property type="entry name" value="MAP/MICROTUBULE AFFINITY-REGULATING KINASE"/>
    <property type="match status" value="1"/>
</dbReference>
<dbReference type="RefSeq" id="XP_041217121.1">
    <property type="nucleotide sequence ID" value="XM_041363383.1"/>
</dbReference>
<dbReference type="PROSITE" id="PS00108">
    <property type="entry name" value="PROTEIN_KINASE_ST"/>
    <property type="match status" value="1"/>
</dbReference>
<sequence length="736" mass="80444">MTSGLIKSLSPATTTASLSRSSKVTSQHERVPLAWGLLPSRKLPDEYQITASHTASGSDLDQDISRQLITSNNEHAPLSESGDVSMSPAMMFLSAFNPSAIPQSPDAEGEIIRGYVLGPIIGYGGFSVIRRASSSSGGVVAVKIVCRTDLEKQTDPSLARRRLNHEAQIWASLCHEHTLPLFFSEHTPYADFFFSLLCPAGSLYDILLRDGRPALPHDDAGMMFRQIVRGVRYLHEVAGYVHRDIKLENVLVDEMGICRICDFGMTRKIGEVDGDEPLSDADNHSDNHSGTHRHRSTSNRPVKSNTSSHLSILRHHRPRRHRISTPIGENPPPVHPSHVFQQGSLPYASPELLQPKPSRFKGANPAQDIWALGVLLYALLTGRLPFSDSFEPRLQMKILHGVYDMPSGISRGAEHVLKGCLERDVRTRWTIATVDEMAWGVGLDDDDDDDDDTSPVTDKDKFKLVDYPSRRSPSLSQSRSRPCARRDNKPNPPHTEEAPPRLSNRSLSRASVSTASSLSTRCTSRSISRPPVVRYPMSPTYNELSHSVVSASTSLSVPPLDIGGPALLASPGPSPERGRRPKKAGFLPPARCTSSLATSSRQSEYAPESGDLDADVDVLGDTAHWTSTLGINAATGPNARRSGMTTAIERLKAIQDALPPQEHKRAESTPPASGAWLRRSRLRIKEDPSSYRAAEVHGAGGFLRDSSTTPIPITPKGGTRSRSVGHDTRHAYGRTR</sequence>
<dbReference type="Pfam" id="PF00069">
    <property type="entry name" value="Pkinase"/>
    <property type="match status" value="2"/>
</dbReference>
<feature type="region of interest" description="Disordered" evidence="4">
    <location>
        <begin position="656"/>
        <end position="678"/>
    </location>
</feature>
<dbReference type="InterPro" id="IPR008271">
    <property type="entry name" value="Ser/Thr_kinase_AS"/>
</dbReference>
<feature type="compositionally biased region" description="Acidic residues" evidence="4">
    <location>
        <begin position="443"/>
        <end position="453"/>
    </location>
</feature>
<evidence type="ECO:0000256" key="2">
    <source>
        <dbReference type="ARBA" id="ARBA00022840"/>
    </source>
</evidence>
<dbReference type="PANTHER" id="PTHR24346:SF76">
    <property type="entry name" value="NON-SPECIFIC SERINE_THREONINE PROTEIN KINASE"/>
    <property type="match status" value="1"/>
</dbReference>
<dbReference type="GO" id="GO:0005737">
    <property type="term" value="C:cytoplasm"/>
    <property type="evidence" value="ECO:0007669"/>
    <property type="project" value="TreeGrafter"/>
</dbReference>
<gene>
    <name evidence="6" type="ORF">F5891DRAFT_1075965</name>
</gene>
<feature type="region of interest" description="Disordered" evidence="4">
    <location>
        <begin position="698"/>
        <end position="736"/>
    </location>
</feature>
<dbReference type="SMART" id="SM00220">
    <property type="entry name" value="S_TKc"/>
    <property type="match status" value="1"/>
</dbReference>
<keyword evidence="1 3" id="KW-0547">Nucleotide-binding</keyword>
<dbReference type="InterPro" id="IPR000719">
    <property type="entry name" value="Prot_kinase_dom"/>
</dbReference>
<feature type="compositionally biased region" description="Low complexity" evidence="4">
    <location>
        <begin position="706"/>
        <end position="715"/>
    </location>
</feature>
<evidence type="ECO:0000313" key="7">
    <source>
        <dbReference type="Proteomes" id="UP001195769"/>
    </source>
</evidence>